<dbReference type="Proteomes" id="UP001526201">
    <property type="component" value="Unassembled WGS sequence"/>
</dbReference>
<protein>
    <submittedName>
        <fullName evidence="2">Nuclear transport factor 2 family protein</fullName>
    </submittedName>
</protein>
<dbReference type="SUPFAM" id="SSF54427">
    <property type="entry name" value="NTF2-like"/>
    <property type="match status" value="1"/>
</dbReference>
<keyword evidence="3" id="KW-1185">Reference proteome</keyword>
<reference evidence="2 3" key="1">
    <citation type="journal article" date="2022" name="BMC Genomics">
        <title>Comparative genome analysis of mycobacteria focusing on tRNA and non-coding RNA.</title>
        <authorList>
            <person name="Behra P.R.K."/>
            <person name="Pettersson B.M.F."/>
            <person name="Ramesh M."/>
            <person name="Das S."/>
            <person name="Dasgupta S."/>
            <person name="Kirsebom L.A."/>
        </authorList>
    </citation>
    <scope>NUCLEOTIDE SEQUENCE [LARGE SCALE GENOMIC DNA]</scope>
    <source>
        <strain evidence="2 3">DSM 44078</strain>
    </source>
</reference>
<dbReference type="EMBL" id="JACKTY010000029">
    <property type="protein sequence ID" value="MCV7227455.1"/>
    <property type="molecule type" value="Genomic_DNA"/>
</dbReference>
<dbReference type="RefSeq" id="WP_264068388.1">
    <property type="nucleotide sequence ID" value="NZ_JACKTY010000029.1"/>
</dbReference>
<evidence type="ECO:0000313" key="2">
    <source>
        <dbReference type="EMBL" id="MCV7227455.1"/>
    </source>
</evidence>
<dbReference type="Pfam" id="PF12680">
    <property type="entry name" value="SnoaL_2"/>
    <property type="match status" value="1"/>
</dbReference>
<accession>A0ABT3CDA6</accession>
<evidence type="ECO:0000313" key="3">
    <source>
        <dbReference type="Proteomes" id="UP001526201"/>
    </source>
</evidence>
<dbReference type="Gene3D" id="3.10.450.50">
    <property type="match status" value="1"/>
</dbReference>
<name>A0ABT3CDA6_9MYCO</name>
<organism evidence="2 3">
    <name type="scientific">Mycolicibacterium komossense</name>
    <dbReference type="NCBI Taxonomy" id="1779"/>
    <lineage>
        <taxon>Bacteria</taxon>
        <taxon>Bacillati</taxon>
        <taxon>Actinomycetota</taxon>
        <taxon>Actinomycetes</taxon>
        <taxon>Mycobacteriales</taxon>
        <taxon>Mycobacteriaceae</taxon>
        <taxon>Mycolicibacterium</taxon>
    </lineage>
</organism>
<dbReference type="InterPro" id="IPR032710">
    <property type="entry name" value="NTF2-like_dom_sf"/>
</dbReference>
<comment type="caution">
    <text evidence="2">The sequence shown here is derived from an EMBL/GenBank/DDBJ whole genome shotgun (WGS) entry which is preliminary data.</text>
</comment>
<sequence length="125" mass="13802">MSTPDPQSFANDWVQAWNRHDVEAVLQHFHDDVEFTSPVAAQVLPETGGVVRGKEALRTYWTTALALVPALRFEVVGVYAGQSVLVINYRNERGGLVNEVLIFDGDQVREGHGTYGPVSRPASPR</sequence>
<evidence type="ECO:0000259" key="1">
    <source>
        <dbReference type="Pfam" id="PF12680"/>
    </source>
</evidence>
<proteinExistence type="predicted"/>
<dbReference type="InterPro" id="IPR037401">
    <property type="entry name" value="SnoaL-like"/>
</dbReference>
<feature type="domain" description="SnoaL-like" evidence="1">
    <location>
        <begin position="12"/>
        <end position="91"/>
    </location>
</feature>
<gene>
    <name evidence="2" type="ORF">H7J73_15580</name>
</gene>